<keyword evidence="2" id="KW-1185">Reference proteome</keyword>
<comment type="caution">
    <text evidence="1">The sequence shown here is derived from an EMBL/GenBank/DDBJ whole genome shotgun (WGS) entry which is preliminary data.</text>
</comment>
<name>A0ABR3J4H6_9AGAR</name>
<sequence>MFASDELSQLSRTLFTSIEKVASSTIDRVGHARGAAQAQDDPFRYEGRGFDNRQARLARPIAQAHEDILGHEDEGVYSLRQGMAFKGIAEA</sequence>
<accession>A0ABR3J4H6</accession>
<dbReference type="Proteomes" id="UP001556367">
    <property type="component" value="Unassembled WGS sequence"/>
</dbReference>
<organism evidence="1 2">
    <name type="scientific">Hohenbuehelia grisea</name>
    <dbReference type="NCBI Taxonomy" id="104357"/>
    <lineage>
        <taxon>Eukaryota</taxon>
        <taxon>Fungi</taxon>
        <taxon>Dikarya</taxon>
        <taxon>Basidiomycota</taxon>
        <taxon>Agaricomycotina</taxon>
        <taxon>Agaricomycetes</taxon>
        <taxon>Agaricomycetidae</taxon>
        <taxon>Agaricales</taxon>
        <taxon>Pleurotineae</taxon>
        <taxon>Pleurotaceae</taxon>
        <taxon>Hohenbuehelia</taxon>
    </lineage>
</organism>
<gene>
    <name evidence="1" type="ORF">HGRIS_007356</name>
</gene>
<evidence type="ECO:0000313" key="1">
    <source>
        <dbReference type="EMBL" id="KAL0950549.1"/>
    </source>
</evidence>
<dbReference type="EMBL" id="JASNQZ010000011">
    <property type="protein sequence ID" value="KAL0950549.1"/>
    <property type="molecule type" value="Genomic_DNA"/>
</dbReference>
<evidence type="ECO:0000313" key="2">
    <source>
        <dbReference type="Proteomes" id="UP001556367"/>
    </source>
</evidence>
<protein>
    <submittedName>
        <fullName evidence="1">Uncharacterized protein</fullName>
    </submittedName>
</protein>
<reference evidence="2" key="1">
    <citation type="submission" date="2024-06" db="EMBL/GenBank/DDBJ databases">
        <title>Multi-omics analyses provide insights into the biosynthesis of the anticancer antibiotic pleurotin in Hohenbuehelia grisea.</title>
        <authorList>
            <person name="Weaver J.A."/>
            <person name="Alberti F."/>
        </authorList>
    </citation>
    <scope>NUCLEOTIDE SEQUENCE [LARGE SCALE GENOMIC DNA]</scope>
    <source>
        <strain evidence="2">T-177</strain>
    </source>
</reference>
<proteinExistence type="predicted"/>